<dbReference type="InterPro" id="IPR012910">
    <property type="entry name" value="Plug_dom"/>
</dbReference>
<evidence type="ECO:0000256" key="4">
    <source>
        <dbReference type="ARBA" id="ARBA00022496"/>
    </source>
</evidence>
<dbReference type="InterPro" id="IPR036942">
    <property type="entry name" value="Beta-barrel_TonB_sf"/>
</dbReference>
<keyword evidence="8 12" id="KW-0798">TonB box</keyword>
<dbReference type="AlphaFoldDB" id="A0A0D9AN74"/>
<keyword evidence="2 11" id="KW-0813">Transport</keyword>
<feature type="domain" description="TonB-dependent receptor-like beta-barrel" evidence="14">
    <location>
        <begin position="258"/>
        <end position="745"/>
    </location>
</feature>
<feature type="region of interest" description="Disordered" evidence="13">
    <location>
        <begin position="159"/>
        <end position="182"/>
    </location>
</feature>
<protein>
    <submittedName>
        <fullName evidence="16">TonB-dependent receptor</fullName>
    </submittedName>
</protein>
<evidence type="ECO:0000256" key="2">
    <source>
        <dbReference type="ARBA" id="ARBA00022448"/>
    </source>
</evidence>
<evidence type="ECO:0000256" key="13">
    <source>
        <dbReference type="SAM" id="MobiDB-lite"/>
    </source>
</evidence>
<dbReference type="PATRIC" id="fig|316.101.peg.1073"/>
<evidence type="ECO:0000256" key="6">
    <source>
        <dbReference type="ARBA" id="ARBA00023004"/>
    </source>
</evidence>
<evidence type="ECO:0000256" key="1">
    <source>
        <dbReference type="ARBA" id="ARBA00004571"/>
    </source>
</evidence>
<dbReference type="PANTHER" id="PTHR32552:SF81">
    <property type="entry name" value="TONB-DEPENDENT OUTER MEMBRANE RECEPTOR"/>
    <property type="match status" value="1"/>
</dbReference>
<evidence type="ECO:0000256" key="9">
    <source>
        <dbReference type="ARBA" id="ARBA00023136"/>
    </source>
</evidence>
<dbReference type="Proteomes" id="UP000032487">
    <property type="component" value="Unassembled WGS sequence"/>
</dbReference>
<keyword evidence="3 11" id="KW-1134">Transmembrane beta strand</keyword>
<keyword evidence="6" id="KW-0408">Iron</keyword>
<dbReference type="EMBL" id="JYHV01000015">
    <property type="protein sequence ID" value="KJH82495.1"/>
    <property type="molecule type" value="Genomic_DNA"/>
</dbReference>
<keyword evidence="10 11" id="KW-0998">Cell outer membrane</keyword>
<dbReference type="GO" id="GO:0009279">
    <property type="term" value="C:cell outer membrane"/>
    <property type="evidence" value="ECO:0007669"/>
    <property type="project" value="UniProtKB-SubCell"/>
</dbReference>
<keyword evidence="5 11" id="KW-0812">Transmembrane</keyword>
<keyword evidence="7" id="KW-0406">Ion transport</keyword>
<dbReference type="InterPro" id="IPR000531">
    <property type="entry name" value="Beta-barrel_TonB"/>
</dbReference>
<evidence type="ECO:0000259" key="15">
    <source>
        <dbReference type="Pfam" id="PF07715"/>
    </source>
</evidence>
<dbReference type="PROSITE" id="PS52016">
    <property type="entry name" value="TONB_DEPENDENT_REC_3"/>
    <property type="match status" value="1"/>
</dbReference>
<organism evidence="16 17">
    <name type="scientific">Stutzerimonas stutzeri</name>
    <name type="common">Pseudomonas stutzeri</name>
    <dbReference type="NCBI Taxonomy" id="316"/>
    <lineage>
        <taxon>Bacteria</taxon>
        <taxon>Pseudomonadati</taxon>
        <taxon>Pseudomonadota</taxon>
        <taxon>Gammaproteobacteria</taxon>
        <taxon>Pseudomonadales</taxon>
        <taxon>Pseudomonadaceae</taxon>
        <taxon>Stutzerimonas</taxon>
    </lineage>
</organism>
<sequence length="781" mass="85587">MLFVMLAVSSASMAETVPSGDAGYSRREELLLDDMTVTADADSSLHEDARRGVVLVEGEAVERPGGHAPSLLEQRVPGLVLSGHNARDIGFGMRGYGATAFNDGLEGSVGVFVDGVYLGRQGMALGDWLDIERVEVLRGPQNTAFGKNSSAGALNIVTRPPSPEFEARGETSVGSRGLRQHRGSFSGPLEDGVLAGRLSVFHTERDALVENRYSGAGLNDKDQQGLRGQLLWTPTEAFSARLVGEHGRADDSGSVLMASHYSDQTRRRAAFVGYDLPATDPKKREVQHDAPTGSRVSQDAVSLELNWALAPTMQLTSISAHRDWTYLSKRDGDSTPLRVAEGNVDLRHRQFSQELRLSGSVGPRLDYSTGAYYLSQDARRETAVRFGDDAAAWFVGDRLDEIEQLFGIRFQNPAQIPTSLLNGASQRYAGAQESESRAVFGALAWRPVERVELKGGLRYGREHKQGWMSRELADLASLNGLPPVIQGGGQLLRQIALGGAYYRRDSTEERHLTGELGFRYQFSDAVTGRAGWSRGYRTGGINFDVVGPTAAPTFGSERATSFELGLESRFWDDRARAGLTLYQTDVDDYQALTYSPPATLFAPPLRDNLINVGAVRLRGIELDSAWRVHPRTDLRLGVAWSDARYGAFRNAPCPPGEGQWVCDLSGKRLYNAPEWNVSTGLDYWQPLVPGLESFGGVDYSFRSGYYGTLEGGEGSYQPSYGLTHLRFGLRRSDRSWEVEGWVRNLFDRHSVSAVYALLGAGDYGVLTGEPRMAGMTVRARY</sequence>
<comment type="caution">
    <text evidence="16">The sequence shown here is derived from an EMBL/GenBank/DDBJ whole genome shotgun (WGS) entry which is preliminary data.</text>
</comment>
<feature type="domain" description="TonB-dependent receptor plug" evidence="15">
    <location>
        <begin position="56"/>
        <end position="153"/>
    </location>
</feature>
<accession>A0A0D9AN74</accession>
<name>A0A0D9AN74_STUST</name>
<evidence type="ECO:0000259" key="14">
    <source>
        <dbReference type="Pfam" id="PF00593"/>
    </source>
</evidence>
<keyword evidence="4" id="KW-0410">Iron transport</keyword>
<evidence type="ECO:0000256" key="10">
    <source>
        <dbReference type="ARBA" id="ARBA00023237"/>
    </source>
</evidence>
<evidence type="ECO:0000256" key="7">
    <source>
        <dbReference type="ARBA" id="ARBA00023065"/>
    </source>
</evidence>
<dbReference type="InterPro" id="IPR039426">
    <property type="entry name" value="TonB-dep_rcpt-like"/>
</dbReference>
<dbReference type="SUPFAM" id="SSF56935">
    <property type="entry name" value="Porins"/>
    <property type="match status" value="1"/>
</dbReference>
<dbReference type="Gene3D" id="2.40.170.20">
    <property type="entry name" value="TonB-dependent receptor, beta-barrel domain"/>
    <property type="match status" value="1"/>
</dbReference>
<evidence type="ECO:0000256" key="8">
    <source>
        <dbReference type="ARBA" id="ARBA00023077"/>
    </source>
</evidence>
<evidence type="ECO:0000256" key="3">
    <source>
        <dbReference type="ARBA" id="ARBA00022452"/>
    </source>
</evidence>
<comment type="similarity">
    <text evidence="11 12">Belongs to the TonB-dependent receptor family.</text>
</comment>
<comment type="subcellular location">
    <subcellularLocation>
        <location evidence="1 11">Cell outer membrane</location>
        <topology evidence="1 11">Multi-pass membrane protein</topology>
    </subcellularLocation>
</comment>
<reference evidence="16 17" key="1">
    <citation type="submission" date="2015-02" db="EMBL/GenBank/DDBJ databases">
        <title>Draft genome sequence of Pseudomonas stutzeri NT0128 isolated from wheat (Triticum turgidum) rhizosphere.</title>
        <authorList>
            <person name="Tovi N."/>
            <person name="Frenk S."/>
            <person name="Hadar Y."/>
            <person name="Minz D."/>
        </authorList>
    </citation>
    <scope>NUCLEOTIDE SEQUENCE [LARGE SCALE GENOMIC DNA]</scope>
    <source>
        <strain evidence="16 17">NT0128</strain>
    </source>
</reference>
<evidence type="ECO:0000313" key="16">
    <source>
        <dbReference type="EMBL" id="KJH82495.1"/>
    </source>
</evidence>
<gene>
    <name evidence="16" type="ORF">UF78_10170</name>
</gene>
<evidence type="ECO:0000256" key="11">
    <source>
        <dbReference type="PROSITE-ProRule" id="PRU01360"/>
    </source>
</evidence>
<proteinExistence type="inferred from homology"/>
<keyword evidence="9 11" id="KW-0472">Membrane</keyword>
<evidence type="ECO:0000256" key="5">
    <source>
        <dbReference type="ARBA" id="ARBA00022692"/>
    </source>
</evidence>
<dbReference type="PANTHER" id="PTHR32552">
    <property type="entry name" value="FERRICHROME IRON RECEPTOR-RELATED"/>
    <property type="match status" value="1"/>
</dbReference>
<evidence type="ECO:0000256" key="12">
    <source>
        <dbReference type="RuleBase" id="RU003357"/>
    </source>
</evidence>
<dbReference type="Pfam" id="PF07715">
    <property type="entry name" value="Plug"/>
    <property type="match status" value="1"/>
</dbReference>
<dbReference type="GO" id="GO:0006826">
    <property type="term" value="P:iron ion transport"/>
    <property type="evidence" value="ECO:0007669"/>
    <property type="project" value="UniProtKB-KW"/>
</dbReference>
<keyword evidence="16" id="KW-0675">Receptor</keyword>
<dbReference type="Pfam" id="PF00593">
    <property type="entry name" value="TonB_dep_Rec_b-barrel"/>
    <property type="match status" value="1"/>
</dbReference>
<evidence type="ECO:0000313" key="17">
    <source>
        <dbReference type="Proteomes" id="UP000032487"/>
    </source>
</evidence>